<dbReference type="OrthoDB" id="9765815at2"/>
<name>A0A1S2VL41_9BACT</name>
<evidence type="ECO:0000313" key="4">
    <source>
        <dbReference type="Proteomes" id="UP000181790"/>
    </source>
</evidence>
<keyword evidence="4" id="KW-1185">Reference proteome</keyword>
<comment type="caution">
    <text evidence="3">The sequence shown here is derived from an EMBL/GenBank/DDBJ whole genome shotgun (WGS) entry which is preliminary data.</text>
</comment>
<protein>
    <submittedName>
        <fullName evidence="3">Xaa-Pro aminopeptidase</fullName>
    </submittedName>
</protein>
<dbReference type="InterPro" id="IPR000994">
    <property type="entry name" value="Pept_M24"/>
</dbReference>
<feature type="domain" description="Peptidase M24" evidence="2">
    <location>
        <begin position="208"/>
        <end position="421"/>
    </location>
</feature>
<evidence type="ECO:0000313" key="3">
    <source>
        <dbReference type="EMBL" id="OIN59481.1"/>
    </source>
</evidence>
<keyword evidence="1" id="KW-0732">Signal</keyword>
<proteinExistence type="predicted"/>
<organism evidence="3 4">
    <name type="scientific">Arsenicibacter rosenii</name>
    <dbReference type="NCBI Taxonomy" id="1750698"/>
    <lineage>
        <taxon>Bacteria</taxon>
        <taxon>Pseudomonadati</taxon>
        <taxon>Bacteroidota</taxon>
        <taxon>Cytophagia</taxon>
        <taxon>Cytophagales</taxon>
        <taxon>Spirosomataceae</taxon>
        <taxon>Arsenicibacter</taxon>
    </lineage>
</organism>
<evidence type="ECO:0000256" key="1">
    <source>
        <dbReference type="SAM" id="SignalP"/>
    </source>
</evidence>
<evidence type="ECO:0000259" key="2">
    <source>
        <dbReference type="Pfam" id="PF00557"/>
    </source>
</evidence>
<dbReference type="Pfam" id="PF00557">
    <property type="entry name" value="Peptidase_M24"/>
    <property type="match status" value="1"/>
</dbReference>
<sequence length="455" mass="51960">MHQQLLALTLFCGLSLASVQVNAQTPAKQVILTERERARVVDEVLEDRFTNLLPQLMRREGIDMWVIISREYNEDPVLKTMLPSTWLSARRRTIMVFFDQGPEKGIEKLAIARYDVGNLLKGAWDIDVRPNQWDALTDIIQKRNPKKIGLNFSANYAHADGLTFTEHGEFTQKLPADLQKRIVSAERLSVGWLETRTPKEMAVYPLICRLSHQLVQEGLSEQVIQPGVTTTEDVMWWYRQRITELGLDTWFHPTVDIQRADEARFDHLRTFSKRPAGEVIMPGDLVHVDFGITYLRLNTDQQQHAYVLKPGETDIPEAIRKAFMQGNRLQDILTEHFQAGKSGNQILKEALDQAQKEGIKGTIYTHPIGAHGHAAGPTIGMWDQQKGVPGSGDYPLLPNTAYSIELNAAVEIPEWKKTVRIMLEEDGFFDGKTFRYIDGRQTEIYTIPRKLEYVK</sequence>
<dbReference type="EMBL" id="MORL01000004">
    <property type="protein sequence ID" value="OIN59481.1"/>
    <property type="molecule type" value="Genomic_DNA"/>
</dbReference>
<dbReference type="AlphaFoldDB" id="A0A1S2VL41"/>
<feature type="signal peptide" evidence="1">
    <location>
        <begin position="1"/>
        <end position="23"/>
    </location>
</feature>
<reference evidence="3 4" key="1">
    <citation type="submission" date="2016-10" db="EMBL/GenBank/DDBJ databases">
        <title>Arsenicibacter rosenii gen. nov., sp. nov., an efficient arsenic-methylating bacterium isolated from an arsenic-contaminated paddy soil.</title>
        <authorList>
            <person name="Huang K."/>
        </authorList>
    </citation>
    <scope>NUCLEOTIDE SEQUENCE [LARGE SCALE GENOMIC DNA]</scope>
    <source>
        <strain evidence="3 4">SM-1</strain>
    </source>
</reference>
<dbReference type="Gene3D" id="3.90.230.10">
    <property type="entry name" value="Creatinase/methionine aminopeptidase superfamily"/>
    <property type="match status" value="1"/>
</dbReference>
<keyword evidence="3" id="KW-0031">Aminopeptidase</keyword>
<keyword evidence="3" id="KW-0645">Protease</keyword>
<dbReference type="SUPFAM" id="SSF55920">
    <property type="entry name" value="Creatinase/aminopeptidase"/>
    <property type="match status" value="1"/>
</dbReference>
<feature type="chain" id="PRO_5010298910" evidence="1">
    <location>
        <begin position="24"/>
        <end position="455"/>
    </location>
</feature>
<accession>A0A1S2VL41</accession>
<keyword evidence="3" id="KW-0378">Hydrolase</keyword>
<dbReference type="GO" id="GO:0004177">
    <property type="term" value="F:aminopeptidase activity"/>
    <property type="evidence" value="ECO:0007669"/>
    <property type="project" value="UniProtKB-KW"/>
</dbReference>
<dbReference type="InterPro" id="IPR036005">
    <property type="entry name" value="Creatinase/aminopeptidase-like"/>
</dbReference>
<gene>
    <name evidence="3" type="ORF">BLX24_10965</name>
</gene>
<dbReference type="RefSeq" id="WP_071503164.1">
    <property type="nucleotide sequence ID" value="NZ_MORL01000004.1"/>
</dbReference>
<dbReference type="Proteomes" id="UP000181790">
    <property type="component" value="Unassembled WGS sequence"/>
</dbReference>